<accession>A0A0M3IRT2</accession>
<evidence type="ECO:0000313" key="2">
    <source>
        <dbReference type="WBParaSite" id="ALUE_0002146001-mRNA-1"/>
    </source>
</evidence>
<evidence type="ECO:0000313" key="1">
    <source>
        <dbReference type="Proteomes" id="UP000036681"/>
    </source>
</evidence>
<protein>
    <submittedName>
        <fullName evidence="2">Uncharacterized protein</fullName>
    </submittedName>
</protein>
<name>A0A0M3IRT2_ASCLU</name>
<sequence>MMHGVQLFASFANDVPLTNEKTFKKLIGKRCFLLKAFGHYNEVTTHSLLLLKHICASEYANTSLLCAMKSIYLPISNVHKYNKVFFTRSEASFNNRLSFASFNVAYKLIICLTTKWHILRGTSLSLRSLFILSLTMMHGVQLFASFANDVPLTNEKTFKKLIGKRCFLLKAFGHYNEVT</sequence>
<keyword evidence="1" id="KW-1185">Reference proteome</keyword>
<dbReference type="AlphaFoldDB" id="A0A0M3IRT2"/>
<dbReference type="Proteomes" id="UP000036681">
    <property type="component" value="Unplaced"/>
</dbReference>
<dbReference type="WBParaSite" id="ALUE_0002146001-mRNA-1">
    <property type="protein sequence ID" value="ALUE_0002146001-mRNA-1"/>
    <property type="gene ID" value="ALUE_0002146001"/>
</dbReference>
<reference evidence="2" key="1">
    <citation type="submission" date="2017-02" db="UniProtKB">
        <authorList>
            <consortium name="WormBaseParasite"/>
        </authorList>
    </citation>
    <scope>IDENTIFICATION</scope>
</reference>
<proteinExistence type="predicted"/>
<organism evidence="1 2">
    <name type="scientific">Ascaris lumbricoides</name>
    <name type="common">Giant roundworm</name>
    <dbReference type="NCBI Taxonomy" id="6252"/>
    <lineage>
        <taxon>Eukaryota</taxon>
        <taxon>Metazoa</taxon>
        <taxon>Ecdysozoa</taxon>
        <taxon>Nematoda</taxon>
        <taxon>Chromadorea</taxon>
        <taxon>Rhabditida</taxon>
        <taxon>Spirurina</taxon>
        <taxon>Ascaridomorpha</taxon>
        <taxon>Ascaridoidea</taxon>
        <taxon>Ascarididae</taxon>
        <taxon>Ascaris</taxon>
    </lineage>
</organism>